<gene>
    <name evidence="1" type="ORF">A3B04_00275</name>
</gene>
<dbReference type="InterPro" id="IPR038116">
    <property type="entry name" value="TrpR-like_sf"/>
</dbReference>
<name>A0A1G2FPR4_9BACT</name>
<dbReference type="PANTHER" id="PTHR40080">
    <property type="entry name" value="LMO1763 PROTEIN"/>
    <property type="match status" value="1"/>
</dbReference>
<dbReference type="AlphaFoldDB" id="A0A1G2FPR4"/>
<dbReference type="Gene3D" id="1.10.1270.10">
    <property type="entry name" value="TrpR-like"/>
    <property type="match status" value="1"/>
</dbReference>
<dbReference type="Pfam" id="PF01371">
    <property type="entry name" value="Trp_repressor"/>
    <property type="match status" value="1"/>
</dbReference>
<reference evidence="1 2" key="1">
    <citation type="journal article" date="2016" name="Nat. Commun.">
        <title>Thousands of microbial genomes shed light on interconnected biogeochemical processes in an aquifer system.</title>
        <authorList>
            <person name="Anantharaman K."/>
            <person name="Brown C.T."/>
            <person name="Hug L.A."/>
            <person name="Sharon I."/>
            <person name="Castelle C.J."/>
            <person name="Probst A.J."/>
            <person name="Thomas B.C."/>
            <person name="Singh A."/>
            <person name="Wilkins M.J."/>
            <person name="Karaoz U."/>
            <person name="Brodie E.L."/>
            <person name="Williams K.H."/>
            <person name="Hubbard S.S."/>
            <person name="Banfield J.F."/>
        </authorList>
    </citation>
    <scope>NUCLEOTIDE SEQUENCE [LARGE SCALE GENOMIC DNA]</scope>
</reference>
<dbReference type="NCBIfam" id="TIGR02531">
    <property type="entry name" value="yecD_yerC"/>
    <property type="match status" value="1"/>
</dbReference>
<comment type="caution">
    <text evidence="1">The sequence shown here is derived from an EMBL/GenBank/DDBJ whole genome shotgun (WGS) entry which is preliminary data.</text>
</comment>
<dbReference type="Proteomes" id="UP000177126">
    <property type="component" value="Unassembled WGS sequence"/>
</dbReference>
<accession>A0A1G2FPR4</accession>
<protein>
    <recommendedName>
        <fullName evidence="3">TrpR like protein, YerC/YecD</fullName>
    </recommendedName>
</protein>
<dbReference type="SUPFAM" id="SSF48295">
    <property type="entry name" value="TrpR-like"/>
    <property type="match status" value="1"/>
</dbReference>
<sequence>MAKYTNPSKLSSGEQRELLIQLCRVIAKLNSPLEAAKFLKDILTAQEAEMLAKRLKVAERLMKGDTYAKISFNFKISPSTIFRIHEWLKISGDGFRLGLEKIEKEKMNKNSFNDNFNLPWRDFKKKFPIYFWPQILLENVVKLAGKRDKERLVKVLDKMERKSQLYKRLSRLLIK</sequence>
<dbReference type="PANTHER" id="PTHR40080:SF1">
    <property type="entry name" value="TRPR-LIKE PROTEIN YERC_YECD"/>
    <property type="match status" value="1"/>
</dbReference>
<evidence type="ECO:0000313" key="2">
    <source>
        <dbReference type="Proteomes" id="UP000177126"/>
    </source>
</evidence>
<dbReference type="GO" id="GO:0043565">
    <property type="term" value="F:sequence-specific DNA binding"/>
    <property type="evidence" value="ECO:0007669"/>
    <property type="project" value="InterPro"/>
</dbReference>
<dbReference type="InterPro" id="IPR000831">
    <property type="entry name" value="Trp_repress"/>
</dbReference>
<dbReference type="EMBL" id="MHNF01000050">
    <property type="protein sequence ID" value="OGZ39630.1"/>
    <property type="molecule type" value="Genomic_DNA"/>
</dbReference>
<evidence type="ECO:0008006" key="3">
    <source>
        <dbReference type="Google" id="ProtNLM"/>
    </source>
</evidence>
<organism evidence="1 2">
    <name type="scientific">Candidatus Portnoybacteria bacterium RIFCSPLOWO2_02_FULL_39_11</name>
    <dbReference type="NCBI Taxonomy" id="1802001"/>
    <lineage>
        <taxon>Bacteria</taxon>
        <taxon>Candidatus Portnoyibacteriota</taxon>
    </lineage>
</organism>
<evidence type="ECO:0000313" key="1">
    <source>
        <dbReference type="EMBL" id="OGZ39630.1"/>
    </source>
</evidence>
<proteinExistence type="predicted"/>
<dbReference type="InterPro" id="IPR010921">
    <property type="entry name" value="Trp_repressor/repl_initiator"/>
</dbReference>
<dbReference type="InterPro" id="IPR013368">
    <property type="entry name" value="YecD_YerC"/>
</dbReference>
<dbReference type="GO" id="GO:0003700">
    <property type="term" value="F:DNA-binding transcription factor activity"/>
    <property type="evidence" value="ECO:0007669"/>
    <property type="project" value="InterPro"/>
</dbReference>